<accession>A0A9P3L819</accession>
<evidence type="ECO:0000313" key="9">
    <source>
        <dbReference type="Proteomes" id="UP000703269"/>
    </source>
</evidence>
<feature type="region of interest" description="Disordered" evidence="6">
    <location>
        <begin position="398"/>
        <end position="421"/>
    </location>
</feature>
<dbReference type="GO" id="GO:0071541">
    <property type="term" value="C:eukaryotic translation initiation factor 3 complex, eIF3m"/>
    <property type="evidence" value="ECO:0007669"/>
    <property type="project" value="UniProtKB-UniRule"/>
</dbReference>
<dbReference type="GO" id="GO:0003743">
    <property type="term" value="F:translation initiation factor activity"/>
    <property type="evidence" value="ECO:0007669"/>
    <property type="project" value="UniProtKB-UniRule"/>
</dbReference>
<dbReference type="Pfam" id="PF01399">
    <property type="entry name" value="PCI"/>
    <property type="match status" value="1"/>
</dbReference>
<keyword evidence="9" id="KW-1185">Reference proteome</keyword>
<dbReference type="InterPro" id="IPR045237">
    <property type="entry name" value="COPS7/eIF3m"/>
</dbReference>
<feature type="compositionally biased region" description="Polar residues" evidence="6">
    <location>
        <begin position="398"/>
        <end position="408"/>
    </location>
</feature>
<dbReference type="InterPro" id="IPR040750">
    <property type="entry name" value="eIF3m_C_helix"/>
</dbReference>
<evidence type="ECO:0000256" key="5">
    <source>
        <dbReference type="HAMAP-Rule" id="MF_03012"/>
    </source>
</evidence>
<dbReference type="EMBL" id="BPQB01000001">
    <property type="protein sequence ID" value="GJE84538.1"/>
    <property type="molecule type" value="Genomic_DNA"/>
</dbReference>
<evidence type="ECO:0000313" key="8">
    <source>
        <dbReference type="EMBL" id="GJE84538.1"/>
    </source>
</evidence>
<reference evidence="8 9" key="1">
    <citation type="submission" date="2021-08" db="EMBL/GenBank/DDBJ databases">
        <title>Draft Genome Sequence of Phanerochaete sordida strain YK-624.</title>
        <authorList>
            <person name="Mori T."/>
            <person name="Dohra H."/>
            <person name="Suzuki T."/>
            <person name="Kawagishi H."/>
            <person name="Hirai H."/>
        </authorList>
    </citation>
    <scope>NUCLEOTIDE SEQUENCE [LARGE SCALE GENOMIC DNA]</scope>
    <source>
        <strain evidence="8 9">YK-624</strain>
    </source>
</reference>
<feature type="domain" description="PCI" evidence="7">
    <location>
        <begin position="195"/>
        <end position="359"/>
    </location>
</feature>
<keyword evidence="2 5" id="KW-0963">Cytoplasm</keyword>
<protein>
    <recommendedName>
        <fullName evidence="5">Eukaryotic translation initiation factor 3 subunit M</fullName>
        <shortName evidence="5">eIF3m</shortName>
    </recommendedName>
</protein>
<evidence type="ECO:0000256" key="1">
    <source>
        <dbReference type="ARBA" id="ARBA00008482"/>
    </source>
</evidence>
<dbReference type="Proteomes" id="UP000703269">
    <property type="component" value="Unassembled WGS sequence"/>
</dbReference>
<evidence type="ECO:0000259" key="7">
    <source>
        <dbReference type="PROSITE" id="PS50250"/>
    </source>
</evidence>
<dbReference type="HAMAP" id="MF_03012">
    <property type="entry name" value="eIF3m"/>
    <property type="match status" value="1"/>
</dbReference>
<name>A0A9P3L819_9APHY</name>
<evidence type="ECO:0000256" key="3">
    <source>
        <dbReference type="ARBA" id="ARBA00022540"/>
    </source>
</evidence>
<dbReference type="AlphaFoldDB" id="A0A9P3L819"/>
<comment type="function">
    <text evidence="5">Component of the eukaryotic translation initiation factor 3 (eIF-3) complex, which is involved in protein synthesis of a specialized repertoire of mRNAs and, together with other initiation factors, stimulates binding of mRNA and methionyl-tRNAi to the 40S ribosome. The eIF-3 complex specifically targets and initiates translation of a subset of mRNAs involved in cell proliferation.</text>
</comment>
<comment type="caution">
    <text evidence="8">The sequence shown here is derived from an EMBL/GenBank/DDBJ whole genome shotgun (WGS) entry which is preliminary data.</text>
</comment>
<evidence type="ECO:0000256" key="2">
    <source>
        <dbReference type="ARBA" id="ARBA00022490"/>
    </source>
</evidence>
<dbReference type="SMART" id="SM00088">
    <property type="entry name" value="PINT"/>
    <property type="match status" value="1"/>
</dbReference>
<proteinExistence type="inferred from homology"/>
<gene>
    <name evidence="8" type="ORF">PsYK624_006140</name>
</gene>
<comment type="similarity">
    <text evidence="5">Belongs to the eIF-3 subunit M family.</text>
</comment>
<dbReference type="InterPro" id="IPR000717">
    <property type="entry name" value="PCI_dom"/>
</dbReference>
<evidence type="ECO:0000256" key="6">
    <source>
        <dbReference type="SAM" id="MobiDB-lite"/>
    </source>
</evidence>
<keyword evidence="4 5" id="KW-0648">Protein biosynthesis</keyword>
<comment type="subunit">
    <text evidence="5">Component of the eukaryotic translation initiation factor 3 (eIF-3) complex.</text>
</comment>
<dbReference type="GO" id="GO:0001732">
    <property type="term" value="P:formation of cytoplasmic translation initiation complex"/>
    <property type="evidence" value="ECO:0007669"/>
    <property type="project" value="UniProtKB-UniRule"/>
</dbReference>
<dbReference type="GO" id="GO:0016282">
    <property type="term" value="C:eukaryotic 43S preinitiation complex"/>
    <property type="evidence" value="ECO:0007669"/>
    <property type="project" value="UniProtKB-UniRule"/>
</dbReference>
<dbReference type="OrthoDB" id="10267031at2759"/>
<dbReference type="PANTHER" id="PTHR15350:SF2">
    <property type="entry name" value="EUKARYOTIC TRANSLATION INITIATION FACTOR 3 SUBUNIT M"/>
    <property type="match status" value="1"/>
</dbReference>
<dbReference type="PROSITE" id="PS50250">
    <property type="entry name" value="PCI"/>
    <property type="match status" value="1"/>
</dbReference>
<sequence>MSTADSISIFAEGTFEDQIKELVNYLAQGRSDEEKAAFIQPFEDALTVKEGEKSLEEDAERRRNVLKLVLEQITGLGEGSEKETEGFFNLFFSHFLTLFPIDAPETREQLLKLVQIISQSNGLAATQYRILSNLFNSLPRRSGLRLPVNEALIRAAAAHDELEQLALSLPEIEQWLSEWEVSQEDKSAYLKTLVDTFAYDPVVSYQYQLAYVRSLPSSSEAAADLVATALRLPSVFDFDALFRLDAVVAAKDNDIYPLLQIFLNDGISEYKAWVAGHADVLAKYNLDQTQLERKIRLLSLTTLAFQNIGRDLPYSIIADVLQVPSSEVERWVIDVLRAQLVVGKLSQTSQTFHIVRASARAFEREQWEALEKRLVAWKAGLASVREVVASTQKKNNQEIAAATGTTNGVEPAAAQPQSTAA</sequence>
<comment type="similarity">
    <text evidence="1">Belongs to the CSN7/EIF3M family. CSN7 subfamily.</text>
</comment>
<dbReference type="InterPro" id="IPR027528">
    <property type="entry name" value="eIF3m"/>
</dbReference>
<evidence type="ECO:0000256" key="4">
    <source>
        <dbReference type="ARBA" id="ARBA00022917"/>
    </source>
</evidence>
<dbReference type="GO" id="GO:0033290">
    <property type="term" value="C:eukaryotic 48S preinitiation complex"/>
    <property type="evidence" value="ECO:0007669"/>
    <property type="project" value="UniProtKB-UniRule"/>
</dbReference>
<organism evidence="8 9">
    <name type="scientific">Phanerochaete sordida</name>
    <dbReference type="NCBI Taxonomy" id="48140"/>
    <lineage>
        <taxon>Eukaryota</taxon>
        <taxon>Fungi</taxon>
        <taxon>Dikarya</taxon>
        <taxon>Basidiomycota</taxon>
        <taxon>Agaricomycotina</taxon>
        <taxon>Agaricomycetes</taxon>
        <taxon>Polyporales</taxon>
        <taxon>Phanerochaetaceae</taxon>
        <taxon>Phanerochaete</taxon>
    </lineage>
</organism>
<keyword evidence="3 5" id="KW-0396">Initiation factor</keyword>
<comment type="subcellular location">
    <subcellularLocation>
        <location evidence="5">Cytoplasm</location>
    </subcellularLocation>
</comment>
<dbReference type="Pfam" id="PF18005">
    <property type="entry name" value="eIF3m_C_helix"/>
    <property type="match status" value="1"/>
</dbReference>
<dbReference type="PANTHER" id="PTHR15350">
    <property type="entry name" value="COP9 SIGNALOSOME COMPLEX SUBUNIT 7/DENDRITIC CELL PROTEIN GA17"/>
    <property type="match status" value="1"/>
</dbReference>